<evidence type="ECO:0000259" key="5">
    <source>
        <dbReference type="Pfam" id="PF01625"/>
    </source>
</evidence>
<comment type="catalytic activity">
    <reaction evidence="3 4">
        <text>[thioredoxin]-disulfide + L-methionine + H2O = L-methionine (S)-S-oxide + [thioredoxin]-dithiol</text>
        <dbReference type="Rhea" id="RHEA:19993"/>
        <dbReference type="Rhea" id="RHEA-COMP:10698"/>
        <dbReference type="Rhea" id="RHEA-COMP:10700"/>
        <dbReference type="ChEBI" id="CHEBI:15377"/>
        <dbReference type="ChEBI" id="CHEBI:29950"/>
        <dbReference type="ChEBI" id="CHEBI:50058"/>
        <dbReference type="ChEBI" id="CHEBI:57844"/>
        <dbReference type="ChEBI" id="CHEBI:58772"/>
        <dbReference type="EC" id="1.8.4.11"/>
    </reaction>
</comment>
<proteinExistence type="inferred from homology"/>
<evidence type="ECO:0000313" key="6">
    <source>
        <dbReference type="EMBL" id="OZI77591.1"/>
    </source>
</evidence>
<accession>A0A261VUY5</accession>
<dbReference type="GO" id="GO:0033744">
    <property type="term" value="F:L-methionine:thioredoxin-disulfide S-oxidoreductase activity"/>
    <property type="evidence" value="ECO:0007669"/>
    <property type="project" value="RHEA"/>
</dbReference>
<evidence type="ECO:0000313" key="7">
    <source>
        <dbReference type="Proteomes" id="UP000216429"/>
    </source>
</evidence>
<feature type="domain" description="Peptide methionine sulphoxide reductase MsrA" evidence="5">
    <location>
        <begin position="13"/>
        <end position="165"/>
    </location>
</feature>
<dbReference type="SUPFAM" id="SSF55068">
    <property type="entry name" value="Peptide methionine sulfoxide reductase"/>
    <property type="match status" value="1"/>
</dbReference>
<evidence type="ECO:0000256" key="1">
    <source>
        <dbReference type="ARBA" id="ARBA00023002"/>
    </source>
</evidence>
<dbReference type="PANTHER" id="PTHR43774:SF1">
    <property type="entry name" value="PEPTIDE METHIONINE SULFOXIDE REDUCTASE MSRA 2"/>
    <property type="match status" value="1"/>
</dbReference>
<keyword evidence="7" id="KW-1185">Reference proteome</keyword>
<evidence type="ECO:0000256" key="4">
    <source>
        <dbReference type="HAMAP-Rule" id="MF_01401"/>
    </source>
</evidence>
<evidence type="ECO:0000256" key="2">
    <source>
        <dbReference type="ARBA" id="ARBA00047806"/>
    </source>
</evidence>
<dbReference type="EC" id="1.8.4.11" evidence="4"/>
<feature type="active site" evidence="4">
    <location>
        <position position="19"/>
    </location>
</feature>
<dbReference type="PANTHER" id="PTHR43774">
    <property type="entry name" value="PEPTIDE METHIONINE SULFOXIDE REDUCTASE"/>
    <property type="match status" value="1"/>
</dbReference>
<keyword evidence="1 4" id="KW-0560">Oxidoreductase</keyword>
<dbReference type="InterPro" id="IPR036509">
    <property type="entry name" value="Met_Sox_Rdtase_MsrA_sf"/>
</dbReference>
<dbReference type="GO" id="GO:0008113">
    <property type="term" value="F:peptide-methionine (S)-S-oxide reductase activity"/>
    <property type="evidence" value="ECO:0007669"/>
    <property type="project" value="UniProtKB-UniRule"/>
</dbReference>
<dbReference type="Gene3D" id="3.30.1060.10">
    <property type="entry name" value="Peptide methionine sulphoxide reductase MsrA"/>
    <property type="match status" value="1"/>
</dbReference>
<dbReference type="NCBIfam" id="TIGR00401">
    <property type="entry name" value="msrA"/>
    <property type="match status" value="1"/>
</dbReference>
<organism evidence="6 7">
    <name type="scientific">Bordetella genomosp. 12</name>
    <dbReference type="NCBI Taxonomy" id="463035"/>
    <lineage>
        <taxon>Bacteria</taxon>
        <taxon>Pseudomonadati</taxon>
        <taxon>Pseudomonadota</taxon>
        <taxon>Betaproteobacteria</taxon>
        <taxon>Burkholderiales</taxon>
        <taxon>Alcaligenaceae</taxon>
        <taxon>Bordetella</taxon>
    </lineage>
</organism>
<name>A0A261VUY5_9BORD</name>
<comment type="caution">
    <text evidence="6">The sequence shown here is derived from an EMBL/GenBank/DDBJ whole genome shotgun (WGS) entry which is preliminary data.</text>
</comment>
<protein>
    <recommendedName>
        <fullName evidence="4">Peptide methionine sulfoxide reductase MsrA</fullName>
        <shortName evidence="4">Protein-methionine-S-oxide reductase</shortName>
        <ecNumber evidence="4">1.8.4.11</ecNumber>
    </recommendedName>
    <alternativeName>
        <fullName evidence="4">Peptide-methionine (S)-S-oxide reductase</fullName>
        <shortName evidence="4">Peptide Met(O) reductase</shortName>
    </alternativeName>
</protein>
<dbReference type="HAMAP" id="MF_01401">
    <property type="entry name" value="MsrA"/>
    <property type="match status" value="1"/>
</dbReference>
<dbReference type="EMBL" id="NEVU01000001">
    <property type="protein sequence ID" value="OZI77591.1"/>
    <property type="molecule type" value="Genomic_DNA"/>
</dbReference>
<dbReference type="Pfam" id="PF01625">
    <property type="entry name" value="PMSR"/>
    <property type="match status" value="1"/>
</dbReference>
<comment type="function">
    <text evidence="4">Has an important function as a repair enzyme for proteins that have been inactivated by oxidation. Catalyzes the reversible oxidation-reduction of methionine sulfoxide in proteins to methionine.</text>
</comment>
<evidence type="ECO:0000256" key="3">
    <source>
        <dbReference type="ARBA" id="ARBA00048782"/>
    </source>
</evidence>
<gene>
    <name evidence="4" type="primary">msrA</name>
    <name evidence="6" type="ORF">CAL22_03375</name>
</gene>
<dbReference type="Proteomes" id="UP000216429">
    <property type="component" value="Unassembled WGS sequence"/>
</dbReference>
<dbReference type="OrthoDB" id="4174719at2"/>
<comment type="catalytic activity">
    <reaction evidence="2 4">
        <text>L-methionyl-[protein] + [thioredoxin]-disulfide + H2O = L-methionyl-(S)-S-oxide-[protein] + [thioredoxin]-dithiol</text>
        <dbReference type="Rhea" id="RHEA:14217"/>
        <dbReference type="Rhea" id="RHEA-COMP:10698"/>
        <dbReference type="Rhea" id="RHEA-COMP:10700"/>
        <dbReference type="Rhea" id="RHEA-COMP:12313"/>
        <dbReference type="Rhea" id="RHEA-COMP:12315"/>
        <dbReference type="ChEBI" id="CHEBI:15377"/>
        <dbReference type="ChEBI" id="CHEBI:16044"/>
        <dbReference type="ChEBI" id="CHEBI:29950"/>
        <dbReference type="ChEBI" id="CHEBI:44120"/>
        <dbReference type="ChEBI" id="CHEBI:50058"/>
        <dbReference type="EC" id="1.8.4.11"/>
    </reaction>
</comment>
<sequence length="185" mass="20654">MSESPARSGLEVAVLGGGCFWCVEAVLKDLRGVVSVLPGYAGGHVDNPSYQQVCNKDTGHIEVAQVQFDPAELSYADLLRVFFATHDPTTPGRQGNDVGPQYESAIFWQNDTQRAQAQAVIEEIDAARIYDAPVVTQLLAPARFWPAEDYHRDYFALHPEQGYCQFVIAPKVAKFRKQFQDRLKH</sequence>
<dbReference type="InterPro" id="IPR002569">
    <property type="entry name" value="Met_Sox_Rdtase_MsrA_dom"/>
</dbReference>
<reference evidence="7" key="1">
    <citation type="submission" date="2017-05" db="EMBL/GenBank/DDBJ databases">
        <title>Complete and WGS of Bordetella genogroups.</title>
        <authorList>
            <person name="Spilker T."/>
            <person name="Lipuma J."/>
        </authorList>
    </citation>
    <scope>NUCLEOTIDE SEQUENCE [LARGE SCALE GENOMIC DNA]</scope>
    <source>
        <strain evidence="7">AU6712</strain>
    </source>
</reference>
<dbReference type="AlphaFoldDB" id="A0A261VUY5"/>
<comment type="similarity">
    <text evidence="4">Belongs to the MsrA Met sulfoxide reductase family.</text>
</comment>